<dbReference type="InterPro" id="IPR006009">
    <property type="entry name" value="GlcNAc_MurG"/>
</dbReference>
<dbReference type="Pfam" id="PF03033">
    <property type="entry name" value="Glyco_transf_28"/>
    <property type="match status" value="1"/>
</dbReference>
<keyword evidence="9 10" id="KW-0961">Cell wall biogenesis/degradation</keyword>
<dbReference type="PANTHER" id="PTHR21015">
    <property type="entry name" value="UDP-N-ACETYLGLUCOSAMINE--N-ACETYLMURAMYL-(PENTAPEPTIDE) PYROPHOSPHORYL-UNDECAPRENOL N-ACETYLGLUCOSAMINE TRANSFERASE 1"/>
    <property type="match status" value="1"/>
</dbReference>
<keyword evidence="2 10" id="KW-0132">Cell division</keyword>
<dbReference type="EC" id="2.4.1.227" evidence="10"/>
<evidence type="ECO:0000256" key="3">
    <source>
        <dbReference type="ARBA" id="ARBA00022676"/>
    </source>
</evidence>
<keyword evidence="4 10" id="KW-0808">Transferase</keyword>
<evidence type="ECO:0000259" key="12">
    <source>
        <dbReference type="Pfam" id="PF04101"/>
    </source>
</evidence>
<comment type="subcellular location">
    <subcellularLocation>
        <location evidence="10">Cell membrane</location>
        <topology evidence="10">Peripheral membrane protein</topology>
        <orientation evidence="10">Cytoplasmic side</orientation>
    </subcellularLocation>
</comment>
<evidence type="ECO:0000313" key="14">
    <source>
        <dbReference type="Proteomes" id="UP000010310"/>
    </source>
</evidence>
<protein>
    <recommendedName>
        <fullName evidence="10">UDP-N-acetylglucosamine--N-acetylmuramyl-(pentapeptide) pyrophosphoryl-undecaprenol N-acetylglucosamine transferase</fullName>
        <ecNumber evidence="10">2.4.1.227</ecNumber>
    </recommendedName>
    <alternativeName>
        <fullName evidence="10">Undecaprenyl-PP-MurNAc-pentapeptide-UDPGlcNAc GlcNAc transferase</fullName>
    </alternativeName>
</protein>
<comment type="catalytic activity">
    <reaction evidence="10">
        <text>di-trans,octa-cis-undecaprenyl diphospho-N-acetyl-alpha-D-muramoyl-L-alanyl-D-glutamyl-meso-2,6-diaminopimeloyl-D-alanyl-D-alanine + UDP-N-acetyl-alpha-D-glucosamine = di-trans,octa-cis-undecaprenyl diphospho-[N-acetyl-alpha-D-glucosaminyl-(1-&gt;4)]-N-acetyl-alpha-D-muramoyl-L-alanyl-D-glutamyl-meso-2,6-diaminopimeloyl-D-alanyl-D-alanine + UDP + H(+)</text>
        <dbReference type="Rhea" id="RHEA:31227"/>
        <dbReference type="ChEBI" id="CHEBI:15378"/>
        <dbReference type="ChEBI" id="CHEBI:57705"/>
        <dbReference type="ChEBI" id="CHEBI:58223"/>
        <dbReference type="ChEBI" id="CHEBI:61387"/>
        <dbReference type="ChEBI" id="CHEBI:61388"/>
        <dbReference type="EC" id="2.4.1.227"/>
    </reaction>
</comment>
<dbReference type="GO" id="GO:0009252">
    <property type="term" value="P:peptidoglycan biosynthetic process"/>
    <property type="evidence" value="ECO:0007669"/>
    <property type="project" value="UniProtKB-UniRule"/>
</dbReference>
<evidence type="ECO:0000256" key="9">
    <source>
        <dbReference type="ARBA" id="ARBA00023316"/>
    </source>
</evidence>
<dbReference type="EMBL" id="AMWX01000008">
    <property type="protein sequence ID" value="EKO36458.1"/>
    <property type="molecule type" value="Genomic_DNA"/>
</dbReference>
<dbReference type="UniPathway" id="UPA00219"/>
<name>K6H1N4_9GAMM</name>
<accession>K6H1N4</accession>
<dbReference type="PATRIC" id="fig|1208365.4.peg.925"/>
<evidence type="ECO:0000256" key="4">
    <source>
        <dbReference type="ARBA" id="ARBA00022679"/>
    </source>
</evidence>
<dbReference type="Proteomes" id="UP000010310">
    <property type="component" value="Unassembled WGS sequence"/>
</dbReference>
<feature type="binding site" evidence="10">
    <location>
        <begin position="10"/>
        <end position="12"/>
    </location>
    <ligand>
        <name>UDP-N-acetyl-alpha-D-glucosamine</name>
        <dbReference type="ChEBI" id="CHEBI:57705"/>
    </ligand>
</feature>
<dbReference type="GO" id="GO:0051301">
    <property type="term" value="P:cell division"/>
    <property type="evidence" value="ECO:0007669"/>
    <property type="project" value="UniProtKB-KW"/>
</dbReference>
<dbReference type="GO" id="GO:0005886">
    <property type="term" value="C:plasma membrane"/>
    <property type="evidence" value="ECO:0007669"/>
    <property type="project" value="UniProtKB-SubCell"/>
</dbReference>
<organism evidence="13 14">
    <name type="scientific">SAR86 cluster bacterium SAR86E</name>
    <dbReference type="NCBI Taxonomy" id="1208365"/>
    <lineage>
        <taxon>Bacteria</taxon>
        <taxon>Pseudomonadati</taxon>
        <taxon>Pseudomonadota</taxon>
        <taxon>Gammaproteobacteria</taxon>
        <taxon>SAR86 cluster</taxon>
    </lineage>
</organism>
<feature type="binding site" evidence="10">
    <location>
        <position position="279"/>
    </location>
    <ligand>
        <name>UDP-N-acetyl-alpha-D-glucosamine</name>
        <dbReference type="ChEBI" id="CHEBI:57705"/>
    </ligand>
</feature>
<feature type="domain" description="Glycosyltransferase family 28 N-terminal" evidence="11">
    <location>
        <begin position="4"/>
        <end position="139"/>
    </location>
</feature>
<keyword evidence="8 10" id="KW-0131">Cell cycle</keyword>
<feature type="binding site" evidence="10">
    <location>
        <position position="121"/>
    </location>
    <ligand>
        <name>UDP-N-acetyl-alpha-D-glucosamine</name>
        <dbReference type="ChEBI" id="CHEBI:57705"/>
    </ligand>
</feature>
<dbReference type="GO" id="GO:0005975">
    <property type="term" value="P:carbohydrate metabolic process"/>
    <property type="evidence" value="ECO:0007669"/>
    <property type="project" value="InterPro"/>
</dbReference>
<dbReference type="PANTHER" id="PTHR21015:SF22">
    <property type="entry name" value="GLYCOSYLTRANSFERASE"/>
    <property type="match status" value="1"/>
</dbReference>
<evidence type="ECO:0000256" key="5">
    <source>
        <dbReference type="ARBA" id="ARBA00022960"/>
    </source>
</evidence>
<dbReference type="Gene3D" id="3.40.50.2000">
    <property type="entry name" value="Glycogen Phosphorylase B"/>
    <property type="match status" value="2"/>
</dbReference>
<feature type="domain" description="Glycosyl transferase family 28 C-terminal" evidence="12">
    <location>
        <begin position="177"/>
        <end position="327"/>
    </location>
</feature>
<comment type="caution">
    <text evidence="10">Lacks conserved residue(s) required for the propagation of feature annotation.</text>
</comment>
<evidence type="ECO:0000256" key="10">
    <source>
        <dbReference type="HAMAP-Rule" id="MF_00033"/>
    </source>
</evidence>
<dbReference type="Pfam" id="PF04101">
    <property type="entry name" value="Glyco_tran_28_C"/>
    <property type="match status" value="1"/>
</dbReference>
<reference evidence="13 14" key="1">
    <citation type="submission" date="2012-09" db="EMBL/GenBank/DDBJ databases">
        <authorList>
            <person name="Dupont C.L."/>
            <person name="Rusch D.B."/>
            <person name="Lombardo M.-J."/>
            <person name="Novotny M."/>
            <person name="Yee-Greenbaum J."/>
            <person name="Laskin R."/>
        </authorList>
    </citation>
    <scope>NUCLEOTIDE SEQUENCE [LARGE SCALE GENOMIC DNA]</scope>
    <source>
        <strain evidence="13">SAR86E</strain>
    </source>
</reference>
<proteinExistence type="inferred from homology"/>
<evidence type="ECO:0000259" key="11">
    <source>
        <dbReference type="Pfam" id="PF03033"/>
    </source>
</evidence>
<dbReference type="STRING" id="1208365.B273_1351"/>
<sequence>MNFLISAAGTGGHVFPALEFSKECISKDHKVVWIGTKFGIENQIMPSNIKFLNIPMSGFRGKSLVLKFNAIFRLIQSVCKSIYFLQKNEIDYVVCFGGYVTLPVGISAWVCRKPLFLHEQNSVVGTSNRLLKIFAKKVFLGFAINEPMEKKMMLVGNPIKKFTGDDSLNSNNQSLKIYITGGSQGSEYINHNIPKALNDLEIPLKVKHQTGIGKTHGILDLYSNKIDAEIVEFYDSPQDSMLWSDFIISRAGALSLSEAISLNRGLLMIPLLISIDNHQFLNAQNIVKQGMGLLHEETDSFEQLSNKLKEIIDQELHLKWAKKNNNTYHFSASEKMLNSILKLEKK</sequence>
<dbReference type="InterPro" id="IPR007235">
    <property type="entry name" value="Glyco_trans_28_C"/>
</dbReference>
<dbReference type="GO" id="GO:0050511">
    <property type="term" value="F:undecaprenyldiphospho-muramoylpentapeptide beta-N-acetylglucosaminyltransferase activity"/>
    <property type="evidence" value="ECO:0007669"/>
    <property type="project" value="UniProtKB-UniRule"/>
</dbReference>
<dbReference type="GO" id="GO:0051991">
    <property type="term" value="F:UDP-N-acetyl-D-glucosamine:N-acetylmuramoyl-L-alanyl-D-glutamyl-meso-2,6-diaminopimelyl-D-alanyl-D-alanine-diphosphoundecaprenol 4-beta-N-acetylglucosaminlytransferase activity"/>
    <property type="evidence" value="ECO:0007669"/>
    <property type="project" value="RHEA"/>
</dbReference>
<dbReference type="SUPFAM" id="SSF53756">
    <property type="entry name" value="UDP-Glycosyltransferase/glycogen phosphorylase"/>
    <property type="match status" value="1"/>
</dbReference>
<evidence type="ECO:0000313" key="13">
    <source>
        <dbReference type="EMBL" id="EKO36458.1"/>
    </source>
</evidence>
<keyword evidence="5 10" id="KW-0133">Cell shape</keyword>
<keyword evidence="6 10" id="KW-0573">Peptidoglycan synthesis</keyword>
<evidence type="ECO:0000256" key="8">
    <source>
        <dbReference type="ARBA" id="ARBA00023306"/>
    </source>
</evidence>
<keyword evidence="14" id="KW-1185">Reference proteome</keyword>
<dbReference type="AlphaFoldDB" id="K6H1N4"/>
<comment type="similarity">
    <text evidence="10">Belongs to the glycosyltransferase 28 family. MurG subfamily.</text>
</comment>
<comment type="pathway">
    <text evidence="10">Cell wall biogenesis; peptidoglycan biosynthesis.</text>
</comment>
<keyword evidence="3 10" id="KW-0328">Glycosyltransferase</keyword>
<dbReference type="CDD" id="cd03785">
    <property type="entry name" value="GT28_MurG"/>
    <property type="match status" value="1"/>
</dbReference>
<keyword evidence="1 10" id="KW-1003">Cell membrane</keyword>
<keyword evidence="7 10" id="KW-0472">Membrane</keyword>
<evidence type="ECO:0000256" key="7">
    <source>
        <dbReference type="ARBA" id="ARBA00023136"/>
    </source>
</evidence>
<dbReference type="InterPro" id="IPR004276">
    <property type="entry name" value="GlycoTrans_28_N"/>
</dbReference>
<evidence type="ECO:0000256" key="6">
    <source>
        <dbReference type="ARBA" id="ARBA00022984"/>
    </source>
</evidence>
<dbReference type="GO" id="GO:0071555">
    <property type="term" value="P:cell wall organization"/>
    <property type="evidence" value="ECO:0007669"/>
    <property type="project" value="UniProtKB-KW"/>
</dbReference>
<comment type="function">
    <text evidence="10">Cell wall formation. Catalyzes the transfer of a GlcNAc subunit on undecaprenyl-pyrophosphoryl-MurNAc-pentapeptide (lipid intermediate I) to form undecaprenyl-pyrophosphoryl-MurNAc-(pentapeptide)GlcNAc (lipid intermediate II).</text>
</comment>
<evidence type="ECO:0000256" key="2">
    <source>
        <dbReference type="ARBA" id="ARBA00022618"/>
    </source>
</evidence>
<evidence type="ECO:0000256" key="1">
    <source>
        <dbReference type="ARBA" id="ARBA00022475"/>
    </source>
</evidence>
<dbReference type="HAMAP" id="MF_00033">
    <property type="entry name" value="MurG"/>
    <property type="match status" value="1"/>
</dbReference>
<comment type="caution">
    <text evidence="13">The sequence shown here is derived from an EMBL/GenBank/DDBJ whole genome shotgun (WGS) entry which is preliminary data.</text>
</comment>
<gene>
    <name evidence="10" type="primary">murG</name>
    <name evidence="13" type="ORF">B273_1351</name>
</gene>
<feature type="binding site" evidence="10">
    <location>
        <position position="183"/>
    </location>
    <ligand>
        <name>UDP-N-acetyl-alpha-D-glucosamine</name>
        <dbReference type="ChEBI" id="CHEBI:57705"/>
    </ligand>
</feature>
<dbReference type="GO" id="GO:0008360">
    <property type="term" value="P:regulation of cell shape"/>
    <property type="evidence" value="ECO:0007669"/>
    <property type="project" value="UniProtKB-KW"/>
</dbReference>